<evidence type="ECO:0000313" key="4">
    <source>
        <dbReference type="EMBL" id="GAA5519909.1"/>
    </source>
</evidence>
<feature type="domain" description="SLH" evidence="2">
    <location>
        <begin position="789"/>
        <end position="852"/>
    </location>
</feature>
<keyword evidence="5" id="KW-1185">Reference proteome</keyword>
<evidence type="ECO:0000259" key="2">
    <source>
        <dbReference type="PROSITE" id="PS51272"/>
    </source>
</evidence>
<dbReference type="InterPro" id="IPR036415">
    <property type="entry name" value="Lamin_tail_dom_sf"/>
</dbReference>
<gene>
    <name evidence="4" type="ORF">Lsed01_02367</name>
</gene>
<dbReference type="InterPro" id="IPR027372">
    <property type="entry name" value="Phytase-like_dom"/>
</dbReference>
<feature type="domain" description="LTD" evidence="3">
    <location>
        <begin position="283"/>
        <end position="390"/>
    </location>
</feature>
<feature type="domain" description="LTD" evidence="3">
    <location>
        <begin position="21"/>
        <end position="126"/>
    </location>
</feature>
<dbReference type="Pfam" id="PF00395">
    <property type="entry name" value="SLH"/>
    <property type="match status" value="2"/>
</dbReference>
<protein>
    <recommendedName>
        <fullName evidence="6">S-layer homology domain-containing protein</fullName>
    </recommendedName>
</protein>
<dbReference type="InterPro" id="IPR001322">
    <property type="entry name" value="Lamin_tail_dom"/>
</dbReference>
<keyword evidence="1" id="KW-0732">Signal</keyword>
<name>A0ABP9WJ89_9MICO</name>
<dbReference type="EMBL" id="BAABRR010000015">
    <property type="protein sequence ID" value="GAA5519909.1"/>
    <property type="molecule type" value="Genomic_DNA"/>
</dbReference>
<organism evidence="4 5">
    <name type="scientific">Demequina sediminis</name>
    <dbReference type="NCBI Taxonomy" id="1930058"/>
    <lineage>
        <taxon>Bacteria</taxon>
        <taxon>Bacillati</taxon>
        <taxon>Actinomycetota</taxon>
        <taxon>Actinomycetes</taxon>
        <taxon>Micrococcales</taxon>
        <taxon>Demequinaceae</taxon>
        <taxon>Demequina</taxon>
    </lineage>
</organism>
<feature type="domain" description="SLH" evidence="2">
    <location>
        <begin position="853"/>
        <end position="910"/>
    </location>
</feature>
<sequence length="910" mass="94389">MHVRSRAAATAALTLAIGGLAVPVAVAEELPSVVINEVESNGDATDWIELINMGDAPVDVSGWVVKDDNDSRTLAIPADTTIAPGAFLAIDVDADATHGFGLGGADTARVFLADGTTLVDAHAWTSHATTSYGRCPDGLGEIVTTAQTTKGAANDCGTIEPPIDEPAELSTSLAINEVESNGDDTDWVEVANLTDAPIDISGWAIKDNDDTRTDVVPAGSVVPAGGLLVIDQQSATYPEGFTFGLGNGDEFRLYDLTGELAAKTTWPAHALVSWSRCADGVGEWIDAPFSTKGEPNSCAIPVRINEVESNGDTTDWVELINLGAVEVDLGGLVIKDAEDDHAFTVPAGTMLASGAFVAFDALGYGLGGADSVRLFDADGVTLLDTYEWASHAGTTYGRCPDGVGDFETTQATTKGAANACAGIVTALPWPGGADVSVLDSEPTFGGDLSGVDVANGELWAVQNGDGLLYRMAMSGEVTGQWTLTYPGGTGTVDAEGVHVAADGTVYVSSERNNDASSVSRPAMLRYEVSGDSGTLVATAEWNLAADFPGLAANGGLEGVTWIPDAWLVDGGLLDASTGAAYDPATYPGHGGGLFVVGVEGTASAYAYALMADGSFVRVASIPTDGVAFSLVADVQFDAERSQLWVVCDEACEGRIAAFALVDGAFEATAVYERPAGMANIANEGFAVGDASMCVGGAVPTFYADDADTDGFSLRSGSLPCVTETVEFGDLSGDEEHYEAILWMAARGISTGWSTPAGQEFRPYAHATRDAIAAFLYREAGSPAFEAPATPTFPDVTPATSEHYLAIEWAAAQGIVEGWSDGTFRPRALVTRDAVAAFLYRAAGSPSGVNLGALDRFSDVTASSSEHAEAIAWLAERGITAGWTDGTFRPRAAITRDAVAAFLQRWDALDR</sequence>
<accession>A0ABP9WJ89</accession>
<evidence type="ECO:0000256" key="1">
    <source>
        <dbReference type="SAM" id="SignalP"/>
    </source>
</evidence>
<evidence type="ECO:0008006" key="6">
    <source>
        <dbReference type="Google" id="ProtNLM"/>
    </source>
</evidence>
<dbReference type="RefSeq" id="WP_286214286.1">
    <property type="nucleotide sequence ID" value="NZ_AP027736.1"/>
</dbReference>
<feature type="signal peptide" evidence="1">
    <location>
        <begin position="1"/>
        <end position="27"/>
    </location>
</feature>
<dbReference type="PROSITE" id="PS51272">
    <property type="entry name" value="SLH"/>
    <property type="match status" value="3"/>
</dbReference>
<proteinExistence type="predicted"/>
<feature type="chain" id="PRO_5046266129" description="S-layer homology domain-containing protein" evidence="1">
    <location>
        <begin position="28"/>
        <end position="910"/>
    </location>
</feature>
<dbReference type="PROSITE" id="PS51841">
    <property type="entry name" value="LTD"/>
    <property type="match status" value="3"/>
</dbReference>
<evidence type="ECO:0000259" key="3">
    <source>
        <dbReference type="PROSITE" id="PS51841"/>
    </source>
</evidence>
<dbReference type="SUPFAM" id="SSF74853">
    <property type="entry name" value="Lamin A/C globular tail domain"/>
    <property type="match status" value="3"/>
</dbReference>
<dbReference type="SUPFAM" id="SSF63825">
    <property type="entry name" value="YWTD domain"/>
    <property type="match status" value="1"/>
</dbReference>
<feature type="domain" description="LTD" evidence="3">
    <location>
        <begin position="161"/>
        <end position="268"/>
    </location>
</feature>
<evidence type="ECO:0000313" key="5">
    <source>
        <dbReference type="Proteomes" id="UP001426770"/>
    </source>
</evidence>
<comment type="caution">
    <text evidence="4">The sequence shown here is derived from an EMBL/GenBank/DDBJ whole genome shotgun (WGS) entry which is preliminary data.</text>
</comment>
<dbReference type="Pfam" id="PF13449">
    <property type="entry name" value="Phytase-like"/>
    <property type="match status" value="1"/>
</dbReference>
<dbReference type="Pfam" id="PF00932">
    <property type="entry name" value="LTD"/>
    <property type="match status" value="3"/>
</dbReference>
<feature type="domain" description="SLH" evidence="2">
    <location>
        <begin position="723"/>
        <end position="788"/>
    </location>
</feature>
<reference evidence="4 5" key="1">
    <citation type="submission" date="2024-02" db="EMBL/GenBank/DDBJ databases">
        <title>Lysinimicrobium sediminis NBRC 112286.</title>
        <authorList>
            <person name="Ichikawa N."/>
            <person name="Katano-Makiyama Y."/>
            <person name="Hidaka K."/>
        </authorList>
    </citation>
    <scope>NUCLEOTIDE SEQUENCE [LARGE SCALE GENOMIC DNA]</scope>
    <source>
        <strain evidence="4 5">NBRC 112286</strain>
    </source>
</reference>
<dbReference type="Gene3D" id="2.60.40.1260">
    <property type="entry name" value="Lamin Tail domain"/>
    <property type="match status" value="3"/>
</dbReference>
<dbReference type="Proteomes" id="UP001426770">
    <property type="component" value="Unassembled WGS sequence"/>
</dbReference>
<dbReference type="InterPro" id="IPR001119">
    <property type="entry name" value="SLH_dom"/>
</dbReference>